<comment type="caution">
    <text evidence="2">The sequence shown here is derived from an EMBL/GenBank/DDBJ whole genome shotgun (WGS) entry which is preliminary data.</text>
</comment>
<gene>
    <name evidence="2" type="ORF">CDL15_Pgr021529</name>
</gene>
<evidence type="ECO:0000256" key="1">
    <source>
        <dbReference type="SAM" id="MobiDB-lite"/>
    </source>
</evidence>
<accession>A0A218XQA7</accession>
<dbReference type="Proteomes" id="UP000197138">
    <property type="component" value="Unassembled WGS sequence"/>
</dbReference>
<feature type="region of interest" description="Disordered" evidence="1">
    <location>
        <begin position="119"/>
        <end position="190"/>
    </location>
</feature>
<reference evidence="3" key="1">
    <citation type="journal article" date="2017" name="Plant J.">
        <title>The pomegranate (Punica granatum L.) genome and the genomics of punicalagin biosynthesis.</title>
        <authorList>
            <person name="Qin G."/>
            <person name="Xu C."/>
            <person name="Ming R."/>
            <person name="Tang H."/>
            <person name="Guyot R."/>
            <person name="Kramer E.M."/>
            <person name="Hu Y."/>
            <person name="Yi X."/>
            <person name="Qi Y."/>
            <person name="Xu X."/>
            <person name="Gao Z."/>
            <person name="Pan H."/>
            <person name="Jian J."/>
            <person name="Tian Y."/>
            <person name="Yue Z."/>
            <person name="Xu Y."/>
        </authorList>
    </citation>
    <scope>NUCLEOTIDE SEQUENCE [LARGE SCALE GENOMIC DNA]</scope>
    <source>
        <strain evidence="3">cv. Dabenzi</strain>
    </source>
</reference>
<name>A0A218XQA7_PUNGR</name>
<dbReference type="AlphaFoldDB" id="A0A218XQA7"/>
<organism evidence="2 3">
    <name type="scientific">Punica granatum</name>
    <name type="common">Pomegranate</name>
    <dbReference type="NCBI Taxonomy" id="22663"/>
    <lineage>
        <taxon>Eukaryota</taxon>
        <taxon>Viridiplantae</taxon>
        <taxon>Streptophyta</taxon>
        <taxon>Embryophyta</taxon>
        <taxon>Tracheophyta</taxon>
        <taxon>Spermatophyta</taxon>
        <taxon>Magnoliopsida</taxon>
        <taxon>eudicotyledons</taxon>
        <taxon>Gunneridae</taxon>
        <taxon>Pentapetalae</taxon>
        <taxon>rosids</taxon>
        <taxon>malvids</taxon>
        <taxon>Myrtales</taxon>
        <taxon>Lythraceae</taxon>
        <taxon>Punica</taxon>
    </lineage>
</organism>
<proteinExistence type="predicted"/>
<protein>
    <submittedName>
        <fullName evidence="2">Uncharacterized protein</fullName>
    </submittedName>
</protein>
<feature type="compositionally biased region" description="Basic residues" evidence="1">
    <location>
        <begin position="167"/>
        <end position="190"/>
    </location>
</feature>
<dbReference type="EMBL" id="MTKT01001084">
    <property type="protein sequence ID" value="OWM86442.1"/>
    <property type="molecule type" value="Genomic_DNA"/>
</dbReference>
<evidence type="ECO:0000313" key="3">
    <source>
        <dbReference type="Proteomes" id="UP000197138"/>
    </source>
</evidence>
<sequence>MYEYEVLNMPLSRGFIPFQSLNREQRLKVRFCHNRALGTLGQDVERQAAARGGAWQPQSIMICLGMSDLQMEGKSQRNDAKIHIIVQQQLGEEYDKISNKTAPRGRGRGARMTITACRGSVGQRQTTKSPHGQRMAAATETRADCSPAVLGNSAAAWEHEDVQQHGSSRKNRQRRRKGAAKMKNKRTKHE</sequence>
<evidence type="ECO:0000313" key="2">
    <source>
        <dbReference type="EMBL" id="OWM86442.1"/>
    </source>
</evidence>